<sequence length="114" mass="12884">MAKHTYKKVDDKVDTSRLVKAITLTVLTLIAVVVAGKHLAWAISSAIYGDYNVLQITLYLFGGLAVDIYAWYFAIRVLNRKWLDEKIDVDHKNHWIWLGTSSLPVGVNGGRKRV</sequence>
<name>A0A1E3QR12_9ASCO</name>
<dbReference type="GeneID" id="30144884"/>
<evidence type="ECO:0000313" key="3">
    <source>
        <dbReference type="Proteomes" id="UP000094336"/>
    </source>
</evidence>
<reference evidence="3" key="1">
    <citation type="submission" date="2016-05" db="EMBL/GenBank/DDBJ databases">
        <title>Comparative genomics of biotechnologically important yeasts.</title>
        <authorList>
            <consortium name="DOE Joint Genome Institute"/>
            <person name="Riley R."/>
            <person name="Haridas S."/>
            <person name="Wolfe K.H."/>
            <person name="Lopes M.R."/>
            <person name="Hittinger C.T."/>
            <person name="Goker M."/>
            <person name="Salamov A."/>
            <person name="Wisecaver J."/>
            <person name="Long T.M."/>
            <person name="Aerts A.L."/>
            <person name="Barry K."/>
            <person name="Choi C."/>
            <person name="Clum A."/>
            <person name="Coughlan A.Y."/>
            <person name="Deshpande S."/>
            <person name="Douglass A.P."/>
            <person name="Hanson S.J."/>
            <person name="Klenk H.-P."/>
            <person name="Labutti K."/>
            <person name="Lapidus A."/>
            <person name="Lindquist E."/>
            <person name="Lipzen A."/>
            <person name="Meier-Kolthoff J.P."/>
            <person name="Ohm R.A."/>
            <person name="Otillar R.P."/>
            <person name="Pangilinan J."/>
            <person name="Peng Y."/>
            <person name="Rokas A."/>
            <person name="Rosa C.A."/>
            <person name="Scheuner C."/>
            <person name="Sibirny A.A."/>
            <person name="Slot J.C."/>
            <person name="Stielow J.B."/>
            <person name="Sun H."/>
            <person name="Kurtzman C.P."/>
            <person name="Blackwell M."/>
            <person name="Grigoriev I.V."/>
            <person name="Jeffries T.W."/>
        </authorList>
    </citation>
    <scope>NUCLEOTIDE SEQUENCE [LARGE SCALE GENOMIC DNA]</scope>
    <source>
        <strain evidence="3">NRRL Y-12698</strain>
    </source>
</reference>
<gene>
    <name evidence="2" type="ORF">BABINDRAFT_13028</name>
</gene>
<accession>A0A1E3QR12</accession>
<feature type="transmembrane region" description="Helical" evidence="1">
    <location>
        <begin position="21"/>
        <end position="44"/>
    </location>
</feature>
<evidence type="ECO:0000256" key="1">
    <source>
        <dbReference type="SAM" id="Phobius"/>
    </source>
</evidence>
<dbReference type="AlphaFoldDB" id="A0A1E3QR12"/>
<organism evidence="2 3">
    <name type="scientific">Babjeviella inositovora NRRL Y-12698</name>
    <dbReference type="NCBI Taxonomy" id="984486"/>
    <lineage>
        <taxon>Eukaryota</taxon>
        <taxon>Fungi</taxon>
        <taxon>Dikarya</taxon>
        <taxon>Ascomycota</taxon>
        <taxon>Saccharomycotina</taxon>
        <taxon>Pichiomycetes</taxon>
        <taxon>Serinales incertae sedis</taxon>
        <taxon>Babjeviella</taxon>
    </lineage>
</organism>
<feature type="transmembrane region" description="Helical" evidence="1">
    <location>
        <begin position="56"/>
        <end position="75"/>
    </location>
</feature>
<keyword evidence="3" id="KW-1185">Reference proteome</keyword>
<keyword evidence="1" id="KW-0812">Transmembrane</keyword>
<protein>
    <submittedName>
        <fullName evidence="2">Uncharacterized protein</fullName>
    </submittedName>
</protein>
<keyword evidence="1" id="KW-0472">Membrane</keyword>
<keyword evidence="1" id="KW-1133">Transmembrane helix</keyword>
<dbReference type="Proteomes" id="UP000094336">
    <property type="component" value="Unassembled WGS sequence"/>
</dbReference>
<evidence type="ECO:0000313" key="2">
    <source>
        <dbReference type="EMBL" id="ODQ80129.1"/>
    </source>
</evidence>
<proteinExistence type="predicted"/>
<dbReference type="RefSeq" id="XP_018985457.1">
    <property type="nucleotide sequence ID" value="XM_019127031.1"/>
</dbReference>
<dbReference type="EMBL" id="KV454430">
    <property type="protein sequence ID" value="ODQ80129.1"/>
    <property type="molecule type" value="Genomic_DNA"/>
</dbReference>